<organism evidence="7 8">
    <name type="scientific">Sinisalibacter aestuarii</name>
    <dbReference type="NCBI Taxonomy" id="2949426"/>
    <lineage>
        <taxon>Bacteria</taxon>
        <taxon>Pseudomonadati</taxon>
        <taxon>Pseudomonadota</taxon>
        <taxon>Alphaproteobacteria</taxon>
        <taxon>Rhodobacterales</taxon>
        <taxon>Roseobacteraceae</taxon>
        <taxon>Sinisalibacter</taxon>
    </lineage>
</organism>
<reference evidence="7" key="1">
    <citation type="journal article" date="2023" name="Int. J. Syst. Evol. Microbiol.">
        <title>Sinisalibacter aestuarii sp. nov., isolated from estuarine sediment of the Arakawa River.</title>
        <authorList>
            <person name="Arafat S.T."/>
            <person name="Hirano S."/>
            <person name="Sato A."/>
            <person name="Takeuchi K."/>
            <person name="Yasuda T."/>
            <person name="Terahara T."/>
            <person name="Hamada M."/>
            <person name="Kobayashi T."/>
        </authorList>
    </citation>
    <scope>NUCLEOTIDE SEQUENCE</scope>
    <source>
        <strain evidence="7">B-399</strain>
    </source>
</reference>
<feature type="transmembrane region" description="Helical" evidence="5">
    <location>
        <begin position="210"/>
        <end position="229"/>
    </location>
</feature>
<name>A0ABQ5LY77_9RHOB</name>
<dbReference type="InterPro" id="IPR022764">
    <property type="entry name" value="Peptidase_S54_rhomboid_dom"/>
</dbReference>
<comment type="caution">
    <text evidence="7">The sequence shown here is derived from an EMBL/GenBank/DDBJ whole genome shotgun (WGS) entry which is preliminary data.</text>
</comment>
<sequence length="237" mass="25724">MKPVFPLPQDQDHNAPPVNPLPVSVILLALAIFGVELVMTAAGAGYLGGPAGTGWRLAAIERFGFYEPLMNWMIENRLIRWDYMLRFVSYPFIHGTFTHALFVLVFLLAMGKLVGEVLADWAVLVIFFGATIVGALIYGLVWDTRVMLFGGYPGAYGLVGGFTFILWAGLAGRATGMQAFTLIAFLMGIQLVFGLLFGGGQTWVADLSGFAAGFGLAFLVSPGGWQAVLRRLRQRQG</sequence>
<evidence type="ECO:0000259" key="6">
    <source>
        <dbReference type="Pfam" id="PF01694"/>
    </source>
</evidence>
<keyword evidence="7" id="KW-0378">Hydrolase</keyword>
<feature type="domain" description="Peptidase S54 rhomboid" evidence="6">
    <location>
        <begin position="84"/>
        <end position="221"/>
    </location>
</feature>
<evidence type="ECO:0000256" key="2">
    <source>
        <dbReference type="ARBA" id="ARBA00022692"/>
    </source>
</evidence>
<dbReference type="Gene3D" id="1.20.1540.10">
    <property type="entry name" value="Rhomboid-like"/>
    <property type="match status" value="1"/>
</dbReference>
<evidence type="ECO:0000313" key="7">
    <source>
        <dbReference type="EMBL" id="GKY89365.1"/>
    </source>
</evidence>
<feature type="transmembrane region" description="Helical" evidence="5">
    <location>
        <begin position="87"/>
        <end position="109"/>
    </location>
</feature>
<keyword evidence="2 5" id="KW-0812">Transmembrane</keyword>
<evidence type="ECO:0000256" key="3">
    <source>
        <dbReference type="ARBA" id="ARBA00022989"/>
    </source>
</evidence>
<dbReference type="Pfam" id="PF01694">
    <property type="entry name" value="Rhomboid"/>
    <property type="match status" value="1"/>
</dbReference>
<comment type="subcellular location">
    <subcellularLocation>
        <location evidence="1">Membrane</location>
        <topology evidence="1">Multi-pass membrane protein</topology>
    </subcellularLocation>
</comment>
<keyword evidence="3 5" id="KW-1133">Transmembrane helix</keyword>
<dbReference type="EMBL" id="BROH01000011">
    <property type="protein sequence ID" value="GKY89365.1"/>
    <property type="molecule type" value="Genomic_DNA"/>
</dbReference>
<evidence type="ECO:0000313" key="8">
    <source>
        <dbReference type="Proteomes" id="UP001144205"/>
    </source>
</evidence>
<keyword evidence="8" id="KW-1185">Reference proteome</keyword>
<keyword evidence="4 5" id="KW-0472">Membrane</keyword>
<keyword evidence="7" id="KW-0645">Protease</keyword>
<feature type="transmembrane region" description="Helical" evidence="5">
    <location>
        <begin position="179"/>
        <end position="198"/>
    </location>
</feature>
<dbReference type="GO" id="GO:0006508">
    <property type="term" value="P:proteolysis"/>
    <property type="evidence" value="ECO:0007669"/>
    <property type="project" value="UniProtKB-KW"/>
</dbReference>
<dbReference type="SUPFAM" id="SSF144091">
    <property type="entry name" value="Rhomboid-like"/>
    <property type="match status" value="1"/>
</dbReference>
<protein>
    <submittedName>
        <fullName evidence="7">Rhomboid family intramembrane serine protease</fullName>
    </submittedName>
</protein>
<proteinExistence type="predicted"/>
<feature type="transmembrane region" description="Helical" evidence="5">
    <location>
        <begin position="154"/>
        <end position="172"/>
    </location>
</feature>
<feature type="transmembrane region" description="Helical" evidence="5">
    <location>
        <begin position="121"/>
        <end position="142"/>
    </location>
</feature>
<dbReference type="Proteomes" id="UP001144205">
    <property type="component" value="Unassembled WGS sequence"/>
</dbReference>
<dbReference type="GO" id="GO:0008233">
    <property type="term" value="F:peptidase activity"/>
    <property type="evidence" value="ECO:0007669"/>
    <property type="project" value="UniProtKB-KW"/>
</dbReference>
<dbReference type="InterPro" id="IPR035952">
    <property type="entry name" value="Rhomboid-like_sf"/>
</dbReference>
<dbReference type="RefSeq" id="WP_281843393.1">
    <property type="nucleotide sequence ID" value="NZ_BROH01000011.1"/>
</dbReference>
<accession>A0ABQ5LY77</accession>
<gene>
    <name evidence="7" type="ORF">STA1M1_32340</name>
</gene>
<evidence type="ECO:0000256" key="5">
    <source>
        <dbReference type="SAM" id="Phobius"/>
    </source>
</evidence>
<feature type="transmembrane region" description="Helical" evidence="5">
    <location>
        <begin position="21"/>
        <end position="47"/>
    </location>
</feature>
<evidence type="ECO:0000256" key="4">
    <source>
        <dbReference type="ARBA" id="ARBA00023136"/>
    </source>
</evidence>
<evidence type="ECO:0000256" key="1">
    <source>
        <dbReference type="ARBA" id="ARBA00004141"/>
    </source>
</evidence>